<organism evidence="3 4">
    <name type="scientific">Colwellia psychrerythraea</name>
    <name type="common">Vibrio psychroerythus</name>
    <dbReference type="NCBI Taxonomy" id="28229"/>
    <lineage>
        <taxon>Bacteria</taxon>
        <taxon>Pseudomonadati</taxon>
        <taxon>Pseudomonadota</taxon>
        <taxon>Gammaproteobacteria</taxon>
        <taxon>Alteromonadales</taxon>
        <taxon>Colwelliaceae</taxon>
        <taxon>Colwellia</taxon>
    </lineage>
</organism>
<evidence type="ECO:0000313" key="3">
    <source>
        <dbReference type="EMBL" id="KGJ93637.1"/>
    </source>
</evidence>
<keyword evidence="1" id="KW-0472">Membrane</keyword>
<keyword evidence="1" id="KW-1133">Transmembrane helix</keyword>
<evidence type="ECO:0000313" key="4">
    <source>
        <dbReference type="Proteomes" id="UP000029843"/>
    </source>
</evidence>
<reference evidence="3 4" key="1">
    <citation type="submission" date="2014-08" db="EMBL/GenBank/DDBJ databases">
        <title>Genomic and Phenotypic Diversity of Colwellia psychrerythraea strains from Disparate Marine Basins.</title>
        <authorList>
            <person name="Techtmann S.M."/>
            <person name="Stelling S.C."/>
            <person name="Utturkar S.M."/>
            <person name="Alshibli N."/>
            <person name="Harris A."/>
            <person name="Brown S.D."/>
            <person name="Hazen T.C."/>
        </authorList>
    </citation>
    <scope>NUCLEOTIDE SEQUENCE [LARGE SCALE GENOMIC DNA]</scope>
    <source>
        <strain evidence="3 4">ND2E</strain>
    </source>
</reference>
<dbReference type="AlphaFoldDB" id="A0A099KUZ8"/>
<dbReference type="RefSeq" id="WP_033092929.1">
    <property type="nucleotide sequence ID" value="NZ_JQED01000008.1"/>
</dbReference>
<feature type="transmembrane region" description="Helical" evidence="1">
    <location>
        <begin position="7"/>
        <end position="25"/>
    </location>
</feature>
<gene>
    <name evidence="3" type="ORF">ND2E_2130</name>
</gene>
<name>A0A099KUZ8_COLPS</name>
<evidence type="ECO:0000256" key="1">
    <source>
        <dbReference type="SAM" id="Phobius"/>
    </source>
</evidence>
<dbReference type="PATRIC" id="fig|28229.4.peg.1157"/>
<dbReference type="InterPro" id="IPR025016">
    <property type="entry name" value="DUF3955"/>
</dbReference>
<feature type="transmembrane region" description="Helical" evidence="1">
    <location>
        <begin position="45"/>
        <end position="64"/>
    </location>
</feature>
<sequence precursor="true">MNFSVNNIFFLSLLLLGLGIVFIIAENSFYQYVDDSGVLHESLFMPLGVLSFWMGILFLLFSLLQKIWQLLSHQ</sequence>
<dbReference type="EMBL" id="JQED01000008">
    <property type="protein sequence ID" value="KGJ93637.1"/>
    <property type="molecule type" value="Genomic_DNA"/>
</dbReference>
<protein>
    <recommendedName>
        <fullName evidence="2">DUF3955 domain-containing protein</fullName>
    </recommendedName>
</protein>
<feature type="domain" description="DUF3955" evidence="2">
    <location>
        <begin position="11"/>
        <end position="61"/>
    </location>
</feature>
<dbReference type="Proteomes" id="UP000029843">
    <property type="component" value="Unassembled WGS sequence"/>
</dbReference>
<dbReference type="Pfam" id="PF13127">
    <property type="entry name" value="DUF3955"/>
    <property type="match status" value="1"/>
</dbReference>
<accession>A0A099KUZ8</accession>
<dbReference type="OrthoDB" id="6402922at2"/>
<comment type="caution">
    <text evidence="3">The sequence shown here is derived from an EMBL/GenBank/DDBJ whole genome shotgun (WGS) entry which is preliminary data.</text>
</comment>
<proteinExistence type="predicted"/>
<evidence type="ECO:0000259" key="2">
    <source>
        <dbReference type="Pfam" id="PF13127"/>
    </source>
</evidence>
<keyword evidence="1" id="KW-0812">Transmembrane</keyword>